<proteinExistence type="predicted"/>
<evidence type="ECO:0000313" key="1">
    <source>
        <dbReference type="EnsemblMetazoa" id="AFAF006567-PA"/>
    </source>
</evidence>
<organism evidence="1 2">
    <name type="scientific">Anopheles farauti</name>
    <dbReference type="NCBI Taxonomy" id="69004"/>
    <lineage>
        <taxon>Eukaryota</taxon>
        <taxon>Metazoa</taxon>
        <taxon>Ecdysozoa</taxon>
        <taxon>Arthropoda</taxon>
        <taxon>Hexapoda</taxon>
        <taxon>Insecta</taxon>
        <taxon>Pterygota</taxon>
        <taxon>Neoptera</taxon>
        <taxon>Endopterygota</taxon>
        <taxon>Diptera</taxon>
        <taxon>Nematocera</taxon>
        <taxon>Culicoidea</taxon>
        <taxon>Culicidae</taxon>
        <taxon>Anophelinae</taxon>
        <taxon>Anopheles</taxon>
    </lineage>
</organism>
<dbReference type="EnsemblMetazoa" id="AFAF006567-RA">
    <property type="protein sequence ID" value="AFAF006567-PA"/>
    <property type="gene ID" value="AFAF006567"/>
</dbReference>
<sequence length="233" mass="23193">MWSMFSPLSTVAAPPSAPPAAAQGALSVPGVVAAFVVESFASPPVDRGPAVAAVLLAVDAPDATGLRSGGARIGMAAVGLRPVGSGRGAWYVIPPAGWYRAVGGGGPPGPPVGGPTCGGGGPPGTACGTTPTAVIARSTIIVTISTTAAILSPIPVRTTILIPFALAFTTPISRPHPLRAAHRTILHSRGTPYIGRFRPYTTTSATIRTRVSSLLSVALLATTVPAAACPGLR</sequence>
<accession>A0A182QAZ3</accession>
<dbReference type="Proteomes" id="UP000075886">
    <property type="component" value="Unassembled WGS sequence"/>
</dbReference>
<protein>
    <submittedName>
        <fullName evidence="1">Uncharacterized protein</fullName>
    </submittedName>
</protein>
<reference evidence="2" key="1">
    <citation type="submission" date="2014-01" db="EMBL/GenBank/DDBJ databases">
        <title>The Genome Sequence of Anopheles farauti FAR1 (V2).</title>
        <authorList>
            <consortium name="The Broad Institute Genomics Platform"/>
            <person name="Neafsey D.E."/>
            <person name="Besansky N."/>
            <person name="Howell P."/>
            <person name="Walton C."/>
            <person name="Young S.K."/>
            <person name="Zeng Q."/>
            <person name="Gargeya S."/>
            <person name="Fitzgerald M."/>
            <person name="Haas B."/>
            <person name="Abouelleil A."/>
            <person name="Allen A.W."/>
            <person name="Alvarado L."/>
            <person name="Arachchi H.M."/>
            <person name="Berlin A.M."/>
            <person name="Chapman S.B."/>
            <person name="Gainer-Dewar J."/>
            <person name="Goldberg J."/>
            <person name="Griggs A."/>
            <person name="Gujja S."/>
            <person name="Hansen M."/>
            <person name="Howarth C."/>
            <person name="Imamovic A."/>
            <person name="Ireland A."/>
            <person name="Larimer J."/>
            <person name="McCowan C."/>
            <person name="Murphy C."/>
            <person name="Pearson M."/>
            <person name="Poon T.W."/>
            <person name="Priest M."/>
            <person name="Roberts A."/>
            <person name="Saif S."/>
            <person name="Shea T."/>
            <person name="Sisk P."/>
            <person name="Sykes S."/>
            <person name="Wortman J."/>
            <person name="Nusbaum C."/>
            <person name="Birren B."/>
        </authorList>
    </citation>
    <scope>NUCLEOTIDE SEQUENCE [LARGE SCALE GENOMIC DNA]</scope>
    <source>
        <strain evidence="2">FAR1</strain>
    </source>
</reference>
<dbReference type="EMBL" id="AXCN02002107">
    <property type="status" value="NOT_ANNOTATED_CDS"/>
    <property type="molecule type" value="Genomic_DNA"/>
</dbReference>
<evidence type="ECO:0000313" key="2">
    <source>
        <dbReference type="Proteomes" id="UP000075886"/>
    </source>
</evidence>
<dbReference type="VEuPathDB" id="VectorBase:AFAF006567"/>
<name>A0A182QAZ3_9DIPT</name>
<keyword evidence="2" id="KW-1185">Reference proteome</keyword>
<reference evidence="1" key="2">
    <citation type="submission" date="2020-05" db="UniProtKB">
        <authorList>
            <consortium name="EnsemblMetazoa"/>
        </authorList>
    </citation>
    <scope>IDENTIFICATION</scope>
    <source>
        <strain evidence="1">FAR1</strain>
    </source>
</reference>
<dbReference type="AlphaFoldDB" id="A0A182QAZ3"/>